<keyword evidence="1" id="KW-0547">Nucleotide-binding</keyword>
<accession>A0AAN7BM19</accession>
<dbReference type="Proteomes" id="UP001301958">
    <property type="component" value="Unassembled WGS sequence"/>
</dbReference>
<proteinExistence type="predicted"/>
<dbReference type="PROSITE" id="PS51419">
    <property type="entry name" value="RAB"/>
    <property type="match status" value="1"/>
</dbReference>
<dbReference type="PANTHER" id="PTHR47978">
    <property type="match status" value="1"/>
</dbReference>
<dbReference type="EMBL" id="MU865357">
    <property type="protein sequence ID" value="KAK4225900.1"/>
    <property type="molecule type" value="Genomic_DNA"/>
</dbReference>
<reference evidence="3" key="2">
    <citation type="submission" date="2023-05" db="EMBL/GenBank/DDBJ databases">
        <authorList>
            <consortium name="Lawrence Berkeley National Laboratory"/>
            <person name="Steindorff A."/>
            <person name="Hensen N."/>
            <person name="Bonometti L."/>
            <person name="Westerberg I."/>
            <person name="Brannstrom I.O."/>
            <person name="Guillou S."/>
            <person name="Cros-Aarteil S."/>
            <person name="Calhoun S."/>
            <person name="Haridas S."/>
            <person name="Kuo A."/>
            <person name="Mondo S."/>
            <person name="Pangilinan J."/>
            <person name="Riley R."/>
            <person name="Labutti K."/>
            <person name="Andreopoulos B."/>
            <person name="Lipzen A."/>
            <person name="Chen C."/>
            <person name="Yanf M."/>
            <person name="Daum C."/>
            <person name="Ng V."/>
            <person name="Clum A."/>
            <person name="Ohm R."/>
            <person name="Martin F."/>
            <person name="Silar P."/>
            <person name="Natvig D."/>
            <person name="Lalanne C."/>
            <person name="Gautier V."/>
            <person name="Ament-Velasquez S.L."/>
            <person name="Kruys A."/>
            <person name="Hutchinson M.I."/>
            <person name="Powell A.J."/>
            <person name="Barry K."/>
            <person name="Miller A.N."/>
            <person name="Grigoriev I.V."/>
            <person name="Debuchy R."/>
            <person name="Gladieux P."/>
            <person name="Thoren M.H."/>
            <person name="Johannesson H."/>
        </authorList>
    </citation>
    <scope>NUCLEOTIDE SEQUENCE</scope>
    <source>
        <strain evidence="3">CBS 990.96</strain>
    </source>
</reference>
<dbReference type="SUPFAM" id="SSF52540">
    <property type="entry name" value="P-loop containing nucleoside triphosphate hydrolases"/>
    <property type="match status" value="1"/>
</dbReference>
<organism evidence="3 4">
    <name type="scientific">Podospora fimiseda</name>
    <dbReference type="NCBI Taxonomy" id="252190"/>
    <lineage>
        <taxon>Eukaryota</taxon>
        <taxon>Fungi</taxon>
        <taxon>Dikarya</taxon>
        <taxon>Ascomycota</taxon>
        <taxon>Pezizomycotina</taxon>
        <taxon>Sordariomycetes</taxon>
        <taxon>Sordariomycetidae</taxon>
        <taxon>Sordariales</taxon>
        <taxon>Podosporaceae</taxon>
        <taxon>Podospora</taxon>
    </lineage>
</organism>
<feature type="compositionally biased region" description="Basic and acidic residues" evidence="2">
    <location>
        <begin position="36"/>
        <end position="46"/>
    </location>
</feature>
<protein>
    <submittedName>
        <fullName evidence="3">Ras-related and estrogen-regulated growth inhibitor-like protein</fullName>
    </submittedName>
</protein>
<dbReference type="SMART" id="SM00175">
    <property type="entry name" value="RAB"/>
    <property type="match status" value="1"/>
</dbReference>
<comment type="caution">
    <text evidence="3">The sequence shown here is derived from an EMBL/GenBank/DDBJ whole genome shotgun (WGS) entry which is preliminary data.</text>
</comment>
<dbReference type="Pfam" id="PF00071">
    <property type="entry name" value="Ras"/>
    <property type="match status" value="1"/>
</dbReference>
<dbReference type="SMART" id="SM00174">
    <property type="entry name" value="RHO"/>
    <property type="match status" value="1"/>
</dbReference>
<evidence type="ECO:0000313" key="3">
    <source>
        <dbReference type="EMBL" id="KAK4225900.1"/>
    </source>
</evidence>
<dbReference type="InterPro" id="IPR027417">
    <property type="entry name" value="P-loop_NTPase"/>
</dbReference>
<dbReference type="PRINTS" id="PR00449">
    <property type="entry name" value="RASTRNSFRMNG"/>
</dbReference>
<evidence type="ECO:0000313" key="4">
    <source>
        <dbReference type="Proteomes" id="UP001301958"/>
    </source>
</evidence>
<dbReference type="SMART" id="SM00173">
    <property type="entry name" value="RAS"/>
    <property type="match status" value="1"/>
</dbReference>
<reference evidence="3" key="1">
    <citation type="journal article" date="2023" name="Mol. Phylogenet. Evol.">
        <title>Genome-scale phylogeny and comparative genomics of the fungal order Sordariales.</title>
        <authorList>
            <person name="Hensen N."/>
            <person name="Bonometti L."/>
            <person name="Westerberg I."/>
            <person name="Brannstrom I.O."/>
            <person name="Guillou S."/>
            <person name="Cros-Aarteil S."/>
            <person name="Calhoun S."/>
            <person name="Haridas S."/>
            <person name="Kuo A."/>
            <person name="Mondo S."/>
            <person name="Pangilinan J."/>
            <person name="Riley R."/>
            <person name="LaButti K."/>
            <person name="Andreopoulos B."/>
            <person name="Lipzen A."/>
            <person name="Chen C."/>
            <person name="Yan M."/>
            <person name="Daum C."/>
            <person name="Ng V."/>
            <person name="Clum A."/>
            <person name="Steindorff A."/>
            <person name="Ohm R.A."/>
            <person name="Martin F."/>
            <person name="Silar P."/>
            <person name="Natvig D.O."/>
            <person name="Lalanne C."/>
            <person name="Gautier V."/>
            <person name="Ament-Velasquez S.L."/>
            <person name="Kruys A."/>
            <person name="Hutchinson M.I."/>
            <person name="Powell A.J."/>
            <person name="Barry K."/>
            <person name="Miller A.N."/>
            <person name="Grigoriev I.V."/>
            <person name="Debuchy R."/>
            <person name="Gladieux P."/>
            <person name="Hiltunen Thoren M."/>
            <person name="Johannesson H."/>
        </authorList>
    </citation>
    <scope>NUCLEOTIDE SEQUENCE</scope>
    <source>
        <strain evidence="3">CBS 990.96</strain>
    </source>
</reference>
<keyword evidence="4" id="KW-1185">Reference proteome</keyword>
<sequence length="294" mass="32003">MTTNSLVFTPEEAKYLKAILNWKDSSPSSSSENDDDTSHLRPRPEHQPSTLPTNYIHPRKQPPKPSPPPKSTPITEFKVLVIGAKGTGKTSLITKFSQTSPSPYECKLTPVEFPTPHLLSNPLIEASLQQTTAAIILYSISDLSSFRFALNLSEFINSCNLNTSRTYPVSLVGNKSDLSTTERQITFSDVVKAAAAAGLGVTKVMEVSAQTGANVSELYNLVGREVLTSREQEMKNMAGDGVGGNKEMRVMIDEVEKKRGIGAKSLKKVGLLKRIKMGGGWRRGSTSLTGENTF</sequence>
<dbReference type="GO" id="GO:0005525">
    <property type="term" value="F:GTP binding"/>
    <property type="evidence" value="ECO:0007669"/>
    <property type="project" value="InterPro"/>
</dbReference>
<dbReference type="InterPro" id="IPR001806">
    <property type="entry name" value="Small_GTPase"/>
</dbReference>
<evidence type="ECO:0000256" key="1">
    <source>
        <dbReference type="ARBA" id="ARBA00022741"/>
    </source>
</evidence>
<dbReference type="GO" id="GO:0003924">
    <property type="term" value="F:GTPase activity"/>
    <property type="evidence" value="ECO:0007669"/>
    <property type="project" value="InterPro"/>
</dbReference>
<evidence type="ECO:0000256" key="2">
    <source>
        <dbReference type="SAM" id="MobiDB-lite"/>
    </source>
</evidence>
<dbReference type="Gene3D" id="3.40.50.300">
    <property type="entry name" value="P-loop containing nucleotide triphosphate hydrolases"/>
    <property type="match status" value="1"/>
</dbReference>
<dbReference type="AlphaFoldDB" id="A0AAN7BM19"/>
<gene>
    <name evidence="3" type="ORF">QBC38DRAFT_445133</name>
</gene>
<name>A0AAN7BM19_9PEZI</name>
<feature type="region of interest" description="Disordered" evidence="2">
    <location>
        <begin position="22"/>
        <end position="73"/>
    </location>
</feature>